<accession>A0A4S3JZ38</accession>
<dbReference type="RefSeq" id="WP_133879778.1">
    <property type="nucleotide sequence ID" value="NZ_MWIN01000038.1"/>
</dbReference>
<name>A0A4S3JZ38_9GAMM</name>
<gene>
    <name evidence="2" type="ORF">DFR24_0528</name>
</gene>
<dbReference type="AlphaFoldDB" id="A0A4S3JZ38"/>
<dbReference type="SUPFAM" id="SSF49879">
    <property type="entry name" value="SMAD/FHA domain"/>
    <property type="match status" value="1"/>
</dbReference>
<evidence type="ECO:0000313" key="3">
    <source>
        <dbReference type="Proteomes" id="UP000295341"/>
    </source>
</evidence>
<evidence type="ECO:0000313" key="2">
    <source>
        <dbReference type="EMBL" id="TDU31169.1"/>
    </source>
</evidence>
<organism evidence="2 3">
    <name type="scientific">Panacagrimonas perspica</name>
    <dbReference type="NCBI Taxonomy" id="381431"/>
    <lineage>
        <taxon>Bacteria</taxon>
        <taxon>Pseudomonadati</taxon>
        <taxon>Pseudomonadota</taxon>
        <taxon>Gammaproteobacteria</taxon>
        <taxon>Nevskiales</taxon>
        <taxon>Nevskiaceae</taxon>
        <taxon>Panacagrimonas</taxon>
    </lineage>
</organism>
<dbReference type="InterPro" id="IPR000253">
    <property type="entry name" value="FHA_dom"/>
</dbReference>
<dbReference type="OrthoDB" id="273564at2"/>
<sequence>MVFVEVISVNGRAPDSPMEATIDAAGGTVGRATVNALVLADPGRTVSRIHAQFLRRHGVVKVLCRGTNDLLVDGRPLEMGDEVPVTDGARLEMGVYVIRATLGAGGAPVRGRA</sequence>
<proteinExistence type="predicted"/>
<dbReference type="CDD" id="cd00060">
    <property type="entry name" value="FHA"/>
    <property type="match status" value="1"/>
</dbReference>
<dbReference type="EMBL" id="SOBT01000008">
    <property type="protein sequence ID" value="TDU31169.1"/>
    <property type="molecule type" value="Genomic_DNA"/>
</dbReference>
<evidence type="ECO:0000259" key="1">
    <source>
        <dbReference type="PROSITE" id="PS50006"/>
    </source>
</evidence>
<dbReference type="PROSITE" id="PS50006">
    <property type="entry name" value="FHA_DOMAIN"/>
    <property type="match status" value="1"/>
</dbReference>
<protein>
    <submittedName>
        <fullName evidence="2">FHA domain-containing protein</fullName>
    </submittedName>
</protein>
<dbReference type="InterPro" id="IPR008984">
    <property type="entry name" value="SMAD_FHA_dom_sf"/>
</dbReference>
<dbReference type="Pfam" id="PF00498">
    <property type="entry name" value="FHA"/>
    <property type="match status" value="1"/>
</dbReference>
<feature type="domain" description="FHA" evidence="1">
    <location>
        <begin position="27"/>
        <end position="77"/>
    </location>
</feature>
<keyword evidence="3" id="KW-1185">Reference proteome</keyword>
<comment type="caution">
    <text evidence="2">The sequence shown here is derived from an EMBL/GenBank/DDBJ whole genome shotgun (WGS) entry which is preliminary data.</text>
</comment>
<dbReference type="Proteomes" id="UP000295341">
    <property type="component" value="Unassembled WGS sequence"/>
</dbReference>
<dbReference type="Gene3D" id="2.60.200.20">
    <property type="match status" value="1"/>
</dbReference>
<reference evidence="2 3" key="1">
    <citation type="submission" date="2019-03" db="EMBL/GenBank/DDBJ databases">
        <title>Genomic Encyclopedia of Type Strains, Phase IV (KMG-IV): sequencing the most valuable type-strain genomes for metagenomic binning, comparative biology and taxonomic classification.</title>
        <authorList>
            <person name="Goeker M."/>
        </authorList>
    </citation>
    <scope>NUCLEOTIDE SEQUENCE [LARGE SCALE GENOMIC DNA]</scope>
    <source>
        <strain evidence="2 3">DSM 26377</strain>
    </source>
</reference>